<dbReference type="Pfam" id="PF10442">
    <property type="entry name" value="FIST_C"/>
    <property type="match status" value="1"/>
</dbReference>
<evidence type="ECO:0000259" key="2">
    <source>
        <dbReference type="SMART" id="SM01204"/>
    </source>
</evidence>
<keyword evidence="4" id="KW-1185">Reference proteome</keyword>
<dbReference type="SMART" id="SM00897">
    <property type="entry name" value="FIST"/>
    <property type="match status" value="1"/>
</dbReference>
<dbReference type="PANTHER" id="PTHR14939">
    <property type="entry name" value="F-BOX ONLY PROTEIN 22"/>
    <property type="match status" value="1"/>
</dbReference>
<dbReference type="PANTHER" id="PTHR14939:SF5">
    <property type="entry name" value="F-BOX ONLY PROTEIN 22"/>
    <property type="match status" value="1"/>
</dbReference>
<evidence type="ECO:0000313" key="4">
    <source>
        <dbReference type="Proteomes" id="UP001410394"/>
    </source>
</evidence>
<dbReference type="Pfam" id="PF08495">
    <property type="entry name" value="FIST"/>
    <property type="match status" value="1"/>
</dbReference>
<dbReference type="InterPro" id="IPR019494">
    <property type="entry name" value="FIST_C"/>
</dbReference>
<dbReference type="RefSeq" id="WP_345921390.1">
    <property type="nucleotide sequence ID" value="NZ_JBDIVE010000016.1"/>
</dbReference>
<feature type="domain" description="FIST" evidence="1">
    <location>
        <begin position="33"/>
        <end position="208"/>
    </location>
</feature>
<dbReference type="InterPro" id="IPR013702">
    <property type="entry name" value="FIST_domain_N"/>
</dbReference>
<evidence type="ECO:0000259" key="1">
    <source>
        <dbReference type="SMART" id="SM00897"/>
    </source>
</evidence>
<accession>A0ABU9Z3F6</accession>
<dbReference type="Proteomes" id="UP001410394">
    <property type="component" value="Unassembled WGS sequence"/>
</dbReference>
<sequence length="362" mass="38330">MSACLASSAYALANDWHLALEHAIHRLQRIDGANLGLIYFSDRFNGVSAALIERLRAATGVNDWVGASGIGVLGAGEAELDAPAISLMLFRLPADSFRVFSGRNPLPRDFAAYGALIHGDPATPDMSDLILDMASKVRSDNVCGGLASGHSKTLQIANAPLNGGVSGVAFDERIRLVTGLSQGCVALPGSWRVTGVEEAVITELDGRPALKVFREAIGPALGADLRRATRNLQVGLCAEPGVQRAFAVRHITDFNLRQGSFAINDQVSEGQHLLFVKQDAESAASDFRQMLLGLRQACPEPPVAGIYISAAGRGAALFERDDSEVAMIGEVFDQLPLCGFFASGEIANCRLQGLTGALTLIF</sequence>
<reference evidence="3 4" key="1">
    <citation type="journal article" date="2018" name="Int. J. Syst. Evol. Microbiol.">
        <title>Uliginosibacterium sediminicola sp. nov., isolated from freshwater sediment.</title>
        <authorList>
            <person name="Hwang W.M."/>
            <person name="Kim S.M."/>
            <person name="Kang K."/>
            <person name="Ahn T.Y."/>
        </authorList>
    </citation>
    <scope>NUCLEOTIDE SEQUENCE [LARGE SCALE GENOMIC DNA]</scope>
    <source>
        <strain evidence="3 4">M1-21</strain>
    </source>
</reference>
<proteinExistence type="predicted"/>
<evidence type="ECO:0000313" key="3">
    <source>
        <dbReference type="EMBL" id="MEN3070611.1"/>
    </source>
</evidence>
<organism evidence="3 4">
    <name type="scientific">Uliginosibacterium sediminicola</name>
    <dbReference type="NCBI Taxonomy" id="2024550"/>
    <lineage>
        <taxon>Bacteria</taxon>
        <taxon>Pseudomonadati</taxon>
        <taxon>Pseudomonadota</taxon>
        <taxon>Betaproteobacteria</taxon>
        <taxon>Rhodocyclales</taxon>
        <taxon>Zoogloeaceae</taxon>
        <taxon>Uliginosibacterium</taxon>
    </lineage>
</organism>
<feature type="domain" description="FIST C-domain" evidence="2">
    <location>
        <begin position="209"/>
        <end position="349"/>
    </location>
</feature>
<name>A0ABU9Z3F6_9RHOO</name>
<protein>
    <submittedName>
        <fullName evidence="3">FIST N-terminal domain-containing protein</fullName>
    </submittedName>
</protein>
<dbReference type="SMART" id="SM01204">
    <property type="entry name" value="FIST_C"/>
    <property type="match status" value="1"/>
</dbReference>
<gene>
    <name evidence="3" type="ORF">ABDB84_19155</name>
</gene>
<dbReference type="EMBL" id="JBDIVE010000016">
    <property type="protein sequence ID" value="MEN3070611.1"/>
    <property type="molecule type" value="Genomic_DNA"/>
</dbReference>
<comment type="caution">
    <text evidence="3">The sequence shown here is derived from an EMBL/GenBank/DDBJ whole genome shotgun (WGS) entry which is preliminary data.</text>
</comment>